<dbReference type="Pfam" id="PF00015">
    <property type="entry name" value="MCPsignal"/>
    <property type="match status" value="1"/>
</dbReference>
<evidence type="ECO:0000256" key="7">
    <source>
        <dbReference type="SAM" id="Coils"/>
    </source>
</evidence>
<dbReference type="PANTHER" id="PTHR32089:SF112">
    <property type="entry name" value="LYSOZYME-LIKE PROTEIN-RELATED"/>
    <property type="match status" value="1"/>
</dbReference>
<evidence type="ECO:0000256" key="6">
    <source>
        <dbReference type="PROSITE-ProRule" id="PRU00284"/>
    </source>
</evidence>
<keyword evidence="10" id="KW-1185">Reference proteome</keyword>
<dbReference type="OrthoDB" id="9177152at2"/>
<evidence type="ECO:0000259" key="8">
    <source>
        <dbReference type="PROSITE" id="PS50111"/>
    </source>
</evidence>
<name>A0A1E8CL04_9GAMM</name>
<dbReference type="PANTHER" id="PTHR32089">
    <property type="entry name" value="METHYL-ACCEPTING CHEMOTAXIS PROTEIN MCPB"/>
    <property type="match status" value="1"/>
</dbReference>
<reference evidence="10" key="1">
    <citation type="submission" date="2016-07" db="EMBL/GenBank/DDBJ databases">
        <authorList>
            <person name="Florea S."/>
            <person name="Webb J.S."/>
            <person name="Jaromczyk J."/>
            <person name="Schardl C.L."/>
        </authorList>
    </citation>
    <scope>NUCLEOTIDE SEQUENCE [LARGE SCALE GENOMIC DNA]</scope>
    <source>
        <strain evidence="10">KCTC 42131</strain>
    </source>
</reference>
<feature type="domain" description="Methyl-accepting transducer" evidence="8">
    <location>
        <begin position="47"/>
        <end position="198"/>
    </location>
</feature>
<comment type="caution">
    <text evidence="9">The sequence shown here is derived from an EMBL/GenBank/DDBJ whole genome shotgun (WGS) entry which is preliminary data.</text>
</comment>
<dbReference type="GO" id="GO:0007165">
    <property type="term" value="P:signal transduction"/>
    <property type="evidence" value="ECO:0007669"/>
    <property type="project" value="UniProtKB-KW"/>
</dbReference>
<dbReference type="GO" id="GO:0016020">
    <property type="term" value="C:membrane"/>
    <property type="evidence" value="ECO:0007669"/>
    <property type="project" value="UniProtKB-SubCell"/>
</dbReference>
<evidence type="ECO:0000313" key="10">
    <source>
        <dbReference type="Proteomes" id="UP000175669"/>
    </source>
</evidence>
<evidence type="ECO:0000256" key="3">
    <source>
        <dbReference type="ARBA" id="ARBA00022989"/>
    </source>
</evidence>
<evidence type="ECO:0000256" key="1">
    <source>
        <dbReference type="ARBA" id="ARBA00004370"/>
    </source>
</evidence>
<organism evidence="9 10">
    <name type="scientific">Pseudohongiella acticola</name>
    <dbReference type="NCBI Taxonomy" id="1524254"/>
    <lineage>
        <taxon>Bacteria</taxon>
        <taxon>Pseudomonadati</taxon>
        <taxon>Pseudomonadota</taxon>
        <taxon>Gammaproteobacteria</taxon>
        <taxon>Pseudomonadales</taxon>
        <taxon>Pseudohongiellaceae</taxon>
        <taxon>Pseudohongiella</taxon>
    </lineage>
</organism>
<evidence type="ECO:0000256" key="4">
    <source>
        <dbReference type="ARBA" id="ARBA00023136"/>
    </source>
</evidence>
<evidence type="ECO:0000256" key="5">
    <source>
        <dbReference type="ARBA" id="ARBA00023224"/>
    </source>
</evidence>
<dbReference type="Gene3D" id="1.10.287.950">
    <property type="entry name" value="Methyl-accepting chemotaxis protein"/>
    <property type="match status" value="1"/>
</dbReference>
<evidence type="ECO:0000256" key="2">
    <source>
        <dbReference type="ARBA" id="ARBA00022692"/>
    </source>
</evidence>
<dbReference type="GO" id="GO:0006935">
    <property type="term" value="P:chemotaxis"/>
    <property type="evidence" value="ECO:0007669"/>
    <property type="project" value="UniProtKB-ARBA"/>
</dbReference>
<dbReference type="InterPro" id="IPR004089">
    <property type="entry name" value="MCPsignal_dom"/>
</dbReference>
<keyword evidence="4" id="KW-0472">Membrane</keyword>
<dbReference type="STRING" id="1524254.PHACT_08070"/>
<feature type="coiled-coil region" evidence="7">
    <location>
        <begin position="20"/>
        <end position="82"/>
    </location>
</feature>
<accession>A0A1E8CL04</accession>
<proteinExistence type="predicted"/>
<dbReference type="PROSITE" id="PS50111">
    <property type="entry name" value="CHEMOTAXIS_TRANSDUC_2"/>
    <property type="match status" value="1"/>
</dbReference>
<keyword evidence="3" id="KW-1133">Transmembrane helix</keyword>
<dbReference type="EMBL" id="MASR01000001">
    <property type="protein sequence ID" value="OFE13098.1"/>
    <property type="molecule type" value="Genomic_DNA"/>
</dbReference>
<dbReference type="SUPFAM" id="SSF58104">
    <property type="entry name" value="Methyl-accepting chemotaxis protein (MCP) signaling domain"/>
    <property type="match status" value="1"/>
</dbReference>
<keyword evidence="7" id="KW-0175">Coiled coil</keyword>
<dbReference type="AlphaFoldDB" id="A0A1E8CL04"/>
<evidence type="ECO:0000313" key="9">
    <source>
        <dbReference type="EMBL" id="OFE13098.1"/>
    </source>
</evidence>
<keyword evidence="2" id="KW-0812">Transmembrane</keyword>
<dbReference type="RefSeq" id="WP_070116709.1">
    <property type="nucleotide sequence ID" value="NZ_MASR01000001.1"/>
</dbReference>
<comment type="subcellular location">
    <subcellularLocation>
        <location evidence="1">Membrane</location>
    </subcellularLocation>
</comment>
<protein>
    <recommendedName>
        <fullName evidence="8">Methyl-accepting transducer domain-containing protein</fullName>
    </recommendedName>
</protein>
<dbReference type="Proteomes" id="UP000175669">
    <property type="component" value="Unassembled WGS sequence"/>
</dbReference>
<gene>
    <name evidence="9" type="ORF">PHACT_08070</name>
</gene>
<keyword evidence="5 6" id="KW-0807">Transducer</keyword>
<sequence length="261" mass="29817">MSIIILMALSILLALAGIIVYRLKRQLEDQRLRIADLVRNGERALLTQEEDEACQRNLQSEINSLKAQISQQQLQMQQEQNRLLSERNAEERHAEHRLNVMQQDMQRAQSLNHRWQGLSREIDELGQIVNTFERWNANLDEMLQHNQAMQQESQAFAAITKQTVLLSLNASIEAARAGEHGRGFAIVAEEVRVLANRSELLNSGYSERLLQSAAVTTTTFQDMQASSRMIHTAIQELRLQCQTLADATRDLEEEHVHTRAA</sequence>